<name>A0ABQ3VF68_9CHLR</name>
<dbReference type="EMBL" id="BNJJ01000006">
    <property type="protein sequence ID" value="GHO84379.1"/>
    <property type="molecule type" value="Genomic_DNA"/>
</dbReference>
<gene>
    <name evidence="1" type="ORF">KSZ_23850</name>
</gene>
<accession>A0ABQ3VF68</accession>
<dbReference type="Proteomes" id="UP000635565">
    <property type="component" value="Unassembled WGS sequence"/>
</dbReference>
<proteinExistence type="predicted"/>
<comment type="caution">
    <text evidence="1">The sequence shown here is derived from an EMBL/GenBank/DDBJ whole genome shotgun (WGS) entry which is preliminary data.</text>
</comment>
<evidence type="ECO:0000313" key="1">
    <source>
        <dbReference type="EMBL" id="GHO84379.1"/>
    </source>
</evidence>
<protein>
    <submittedName>
        <fullName evidence="1">Uncharacterized protein</fullName>
    </submittedName>
</protein>
<organism evidence="1 2">
    <name type="scientific">Dictyobacter formicarum</name>
    <dbReference type="NCBI Taxonomy" id="2778368"/>
    <lineage>
        <taxon>Bacteria</taxon>
        <taxon>Bacillati</taxon>
        <taxon>Chloroflexota</taxon>
        <taxon>Ktedonobacteria</taxon>
        <taxon>Ktedonobacterales</taxon>
        <taxon>Dictyobacteraceae</taxon>
        <taxon>Dictyobacter</taxon>
    </lineage>
</organism>
<reference evidence="1 2" key="1">
    <citation type="journal article" date="2021" name="Int. J. Syst. Evol. Microbiol.">
        <title>Reticulibacter mediterranei gen. nov., sp. nov., within the new family Reticulibacteraceae fam. nov., and Ktedonospora formicarum gen. nov., sp. nov., Ktedonobacter robiniae sp. nov., Dictyobacter formicarum sp. nov. and Dictyobacter arantiisoli sp. nov., belonging to the class Ktedonobacteria.</title>
        <authorList>
            <person name="Yabe S."/>
            <person name="Zheng Y."/>
            <person name="Wang C.M."/>
            <person name="Sakai Y."/>
            <person name="Abe K."/>
            <person name="Yokota A."/>
            <person name="Donadio S."/>
            <person name="Cavaletti L."/>
            <person name="Monciardini P."/>
        </authorList>
    </citation>
    <scope>NUCLEOTIDE SEQUENCE [LARGE SCALE GENOMIC DNA]</scope>
    <source>
        <strain evidence="1 2">SOSP1-9</strain>
    </source>
</reference>
<keyword evidence="2" id="KW-1185">Reference proteome</keyword>
<evidence type="ECO:0000313" key="2">
    <source>
        <dbReference type="Proteomes" id="UP000635565"/>
    </source>
</evidence>
<sequence>MLASMPSGLKPAGTTPIFCAFLMGFIRCACPGKALWTSASKWEAIKEALKVYRAMRGINYTDYGVLLPER</sequence>